<feature type="compositionally biased region" description="Polar residues" evidence="1">
    <location>
        <begin position="1"/>
        <end position="25"/>
    </location>
</feature>
<feature type="region of interest" description="Disordered" evidence="1">
    <location>
        <begin position="924"/>
        <end position="965"/>
    </location>
</feature>
<dbReference type="EMBL" id="LT615264">
    <property type="protein sequence ID" value="SCO72711.1"/>
    <property type="molecule type" value="Genomic_DNA"/>
</dbReference>
<feature type="region of interest" description="Disordered" evidence="1">
    <location>
        <begin position="472"/>
        <end position="509"/>
    </location>
</feature>
<feature type="region of interest" description="Disordered" evidence="1">
    <location>
        <begin position="259"/>
        <end position="294"/>
    </location>
</feature>
<reference evidence="2 3" key="1">
    <citation type="submission" date="2016-07" db="EMBL/GenBank/DDBJ databases">
        <authorList>
            <consortium name="Pathogen Informatics"/>
        </authorList>
    </citation>
    <scope>NUCLEOTIDE SEQUENCE [LARGE SCALE GENOMIC DNA]</scope>
</reference>
<feature type="region of interest" description="Disordered" evidence="1">
    <location>
        <begin position="1"/>
        <end position="77"/>
    </location>
</feature>
<feature type="region of interest" description="Disordered" evidence="1">
    <location>
        <begin position="754"/>
        <end position="795"/>
    </location>
</feature>
<protein>
    <submittedName>
        <fullName evidence="2">Uncharacterized protein</fullName>
    </submittedName>
</protein>
<feature type="region of interest" description="Disordered" evidence="1">
    <location>
        <begin position="1094"/>
        <end position="1119"/>
    </location>
</feature>
<proteinExistence type="predicted"/>
<gene>
    <name evidence="2" type="ORF">PVC01_090025800</name>
</gene>
<feature type="compositionally biased region" description="Basic and acidic residues" evidence="1">
    <location>
        <begin position="1056"/>
        <end position="1078"/>
    </location>
</feature>
<dbReference type="VEuPathDB" id="PlasmoDB:PVPAM_090027300"/>
<evidence type="ECO:0000313" key="2">
    <source>
        <dbReference type="EMBL" id="SCO72711.1"/>
    </source>
</evidence>
<feature type="region of interest" description="Disordered" evidence="1">
    <location>
        <begin position="387"/>
        <end position="428"/>
    </location>
</feature>
<dbReference type="VEuPathDB" id="PlasmoDB:PVP01_0923100"/>
<feature type="compositionally biased region" description="Polar residues" evidence="1">
    <location>
        <begin position="32"/>
        <end position="55"/>
    </location>
</feature>
<feature type="compositionally biased region" description="Basic and acidic residues" evidence="1">
    <location>
        <begin position="266"/>
        <end position="289"/>
    </location>
</feature>
<feature type="compositionally biased region" description="Polar residues" evidence="1">
    <location>
        <begin position="67"/>
        <end position="76"/>
    </location>
</feature>
<dbReference type="Proteomes" id="UP000305196">
    <property type="component" value="Chromosome 9"/>
</dbReference>
<feature type="region of interest" description="Disordered" evidence="1">
    <location>
        <begin position="1050"/>
        <end position="1078"/>
    </location>
</feature>
<accession>A0A1G4HCV2</accession>
<dbReference type="VEuPathDB" id="PlasmoDB:PVX_091745"/>
<feature type="compositionally biased region" description="Basic and acidic residues" evidence="1">
    <location>
        <begin position="1566"/>
        <end position="1579"/>
    </location>
</feature>
<organism evidence="2 3">
    <name type="scientific">Plasmodium vivax</name>
    <name type="common">malaria parasite P. vivax</name>
    <dbReference type="NCBI Taxonomy" id="5855"/>
    <lineage>
        <taxon>Eukaryota</taxon>
        <taxon>Sar</taxon>
        <taxon>Alveolata</taxon>
        <taxon>Apicomplexa</taxon>
        <taxon>Aconoidasida</taxon>
        <taxon>Haemosporida</taxon>
        <taxon>Plasmodiidae</taxon>
        <taxon>Plasmodium</taxon>
        <taxon>Plasmodium (Plasmodium)</taxon>
    </lineage>
</organism>
<evidence type="ECO:0000313" key="3">
    <source>
        <dbReference type="Proteomes" id="UP000305196"/>
    </source>
</evidence>
<feature type="compositionally biased region" description="Low complexity" evidence="1">
    <location>
        <begin position="761"/>
        <end position="786"/>
    </location>
</feature>
<dbReference type="VEuPathDB" id="PlasmoDB:PVW1_090027700"/>
<feature type="compositionally biased region" description="Basic and acidic residues" evidence="1">
    <location>
        <begin position="483"/>
        <end position="509"/>
    </location>
</feature>
<dbReference type="InterPro" id="IPR046437">
    <property type="entry name" value="Ser_Thr-PK_POLO_box_1_sf"/>
</dbReference>
<sequence>MQNSVDPDSTHTGNATSPKCNNNSHIFKEGKQNSGGQNGRDTQQEQMENNYLPNRNEQKSGPHISEENTTAKTVNDNAHRECKVEPHTGNMHLTFSANCLKSKSTSKDFLTNEEETSTKKSLEEAVNRRKKINEMIAAYNSLNLSFSSCNFGNLDRVDDSSYLGIRKKTSLYNSDCSCAAGYQNEIGYTKKVSEGNYSGVTNQAEERKGEAYNRGGYGNNEIARLSGSNYLNNLLRRRGDLASGDNLVCRIRDLSAGHENGGENFHQNRREHCREHRSGSGRGNSHEQSKDEDELEDYKTFLTLDSNHTIFKTKPLKLPDLSFLHNSSRAYSTLDFSNSGEDDHSSNRFCRKRILCEGLEDLSFDYDGDDGDDDSVGANVGVGANDGGDVNFSHVDPRRKPTPISEQSAENGALRRKTAGMPHSSHQSCVDKSANFFQLRKEGKKNVAKKCIKSSELKRYHIEQLLNGSFNRTDAANPVSRTHCGENRERNRSHSKRHSNERSTHRNDQMELNFLKNNPLCNGSYRRQTADLGGTKISMHIRAPNGNVEKGANYLRRISNTCDICPATYNCVDGPEGMCNGGGERHARSSEKYANGPTQCGRPCDVEKGAPGGEAHRSNWHRSSLPRNGLHRGNWHRSRFPPHEPCLNNLEKFKEMLLSVATDNLNEYAKCLQSINSEKLKSYKYCIKRVNDYSISQYLSATFRASIPVKGIEESVLTNSDTFSSLRHSAYEDDESSASPHGGDTSCEELANVSIAGGGSNDSNDSSDSSSGESGSDSSDSSNGESDSGGDIHGSLKVYKKKKKIKRTNCLEHIPMGEFNSCPEKIKSERNESADVGRTDKKCMHNGMSNCYACERRQTYAIRQSRLANGTIDSLQLNCADPNLKKQNSACAQRLGGSGGCGGFGCYHCHRFHRCYRAQFSKKANEGKGKHPRGSSGGGKNKQSALLSPDADPKNHNDELLSSSISRSGRQEVFANVKSISNCNDTLMDDLMRKDSTNGVPHRGERSTLRNGSNCKVSANWGDYTGENYLQEFSLPSGGSKCVNRYITRNVGQGDTPERGERGEMTEKAAKDERTFQEDAPHPVAQFNASGYPLTQSLLNQNGGSQMGRKNHPGEINQPCYTKEASENYHLESEKLSGLHPMREEQNNESCQSYNPFEDEKFPNGASLHRMDHSNGVETDGRGTPSFYGIQRDSITSCDSPFLSKKEEGMTKGGNQILSFNVEDNPNSYDEHREDPQMDAPYSLLMNNPHGFKAPLHCADKCEGKDIEEIIKNNKTRVEHLYDSEGSQSHFGIGENIGRFTNSVEDQMGAKPNQAPSFVHKWDNSCSSQNDPSYSVNSYNEEMEDKNLIACSLDSFNEEFIAPLSVPTPAASIFSDGSVCSPQKGSVNRKMDARMDVRMDVRMDACMDVRMDACMDVRMDACMDARMDAPMDPPIGDPSQRYHQHFNCDANQMGFHQIGVVNKKWDYNSVGLSQDYFPKREDATKCGNQLTNLAEGGNYSFNSTAGELPAKFPKRKDESIERKCNPPDKHIGSEERNVCKEKRTGDKIGSQNGNPPFQRKGGTAQRTDEEVHQRNEQTYHQEGSSPGGARNDSIGGERNGWGRNKKNALRKIVNTLEIKETKINTKQGIFEITSEGKVLFTFFGRSEIKEYKKVKRHKLNVDISKPRKLLFIIEINGLDIKVKDVVLNDVLDFYNLLEEELPKAHQVRYEYAYDVIETLKKHTPKVSLTKKWFGVYNLMSNGSTPDFMATLKNNMFIEKIEIKNNQVMFALKEGNTVTLNVGDLNGVTTKLTKQLRQRGRNVSGEDAQGGCEALLKATTPADEQDVQAVLLNLQLLLKKAGVSIDIVIQNWCNTLQAYSQCLDLLTKGNAEYTLRLRKALTDITATTELHRREIYFSIFPVIVEE</sequence>
<feature type="region of interest" description="Disordered" evidence="1">
    <location>
        <begin position="1513"/>
        <end position="1603"/>
    </location>
</feature>
<feature type="compositionally biased region" description="Polar residues" evidence="1">
    <location>
        <begin position="1094"/>
        <end position="1104"/>
    </location>
</feature>
<dbReference type="Gene3D" id="3.30.1120.120">
    <property type="match status" value="1"/>
</dbReference>
<feature type="compositionally biased region" description="Basic and acidic residues" evidence="1">
    <location>
        <begin position="56"/>
        <end position="66"/>
    </location>
</feature>
<feature type="compositionally biased region" description="Basic and acidic residues" evidence="1">
    <location>
        <begin position="1515"/>
        <end position="1546"/>
    </location>
</feature>
<evidence type="ECO:0000256" key="1">
    <source>
        <dbReference type="SAM" id="MobiDB-lite"/>
    </source>
</evidence>
<name>A0A1G4HCV2_PLAVI</name>